<comment type="caution">
    <text evidence="2">The sequence shown here is derived from an EMBL/GenBank/DDBJ whole genome shotgun (WGS) entry which is preliminary data.</text>
</comment>
<name>A0A4Y3VSU6_9ACTN</name>
<proteinExistence type="predicted"/>
<feature type="compositionally biased region" description="Basic and acidic residues" evidence="1">
    <location>
        <begin position="77"/>
        <end position="88"/>
    </location>
</feature>
<evidence type="ECO:0000256" key="1">
    <source>
        <dbReference type="SAM" id="MobiDB-lite"/>
    </source>
</evidence>
<feature type="compositionally biased region" description="Basic and acidic residues" evidence="1">
    <location>
        <begin position="222"/>
        <end position="231"/>
    </location>
</feature>
<feature type="region of interest" description="Disordered" evidence="1">
    <location>
        <begin position="1"/>
        <end position="27"/>
    </location>
</feature>
<feature type="region of interest" description="Disordered" evidence="1">
    <location>
        <begin position="271"/>
        <end position="290"/>
    </location>
</feature>
<dbReference type="Proteomes" id="UP000317881">
    <property type="component" value="Unassembled WGS sequence"/>
</dbReference>
<dbReference type="EMBL" id="BJND01000092">
    <property type="protein sequence ID" value="GEC10092.1"/>
    <property type="molecule type" value="Genomic_DNA"/>
</dbReference>
<gene>
    <name evidence="2" type="ORF">SSP24_77470</name>
</gene>
<feature type="region of interest" description="Disordered" evidence="1">
    <location>
        <begin position="118"/>
        <end position="169"/>
    </location>
</feature>
<sequence>MVNGLDAGMGDRHSDGGTPGRRHVHPGVAVSGMEGAALEALLAALPEAGADSEGEQRAVAAFRAARDAGAHQARTRRRDDWRPREQRQAWRSVRASVSLSLASIALSGVAVAAMSVVQSSDDDHGDRRPARPSVDASDWAGPGASPAASRTPSISAAPTQPAPAQDTGAHCRAYEKVQGRGKELDATVWQQLVEAAGGERNVAAYCAEQLAQTAGDTQGKAQKPEKAESEKTATPTASMRPPSVPCAAVTCDTPEPQCAVGSDPIMRVEEPALCGGGSGLPSAGAVSFPP</sequence>
<evidence type="ECO:0000313" key="2">
    <source>
        <dbReference type="EMBL" id="GEC10092.1"/>
    </source>
</evidence>
<feature type="compositionally biased region" description="Low complexity" evidence="1">
    <location>
        <begin position="151"/>
        <end position="165"/>
    </location>
</feature>
<feature type="region of interest" description="Disordered" evidence="1">
    <location>
        <begin position="213"/>
        <end position="244"/>
    </location>
</feature>
<organism evidence="2 3">
    <name type="scientific">Streptomyces spinoverrucosus</name>
    <dbReference type="NCBI Taxonomy" id="284043"/>
    <lineage>
        <taxon>Bacteria</taxon>
        <taxon>Bacillati</taxon>
        <taxon>Actinomycetota</taxon>
        <taxon>Actinomycetes</taxon>
        <taxon>Kitasatosporales</taxon>
        <taxon>Streptomycetaceae</taxon>
        <taxon>Streptomyces</taxon>
    </lineage>
</organism>
<protein>
    <submittedName>
        <fullName evidence="2">Uncharacterized protein</fullName>
    </submittedName>
</protein>
<accession>A0A4Y3VSU6</accession>
<feature type="region of interest" description="Disordered" evidence="1">
    <location>
        <begin position="64"/>
        <end position="88"/>
    </location>
</feature>
<dbReference type="AlphaFoldDB" id="A0A4Y3VSU6"/>
<keyword evidence="3" id="KW-1185">Reference proteome</keyword>
<evidence type="ECO:0000313" key="3">
    <source>
        <dbReference type="Proteomes" id="UP000317881"/>
    </source>
</evidence>
<reference evidence="2 3" key="1">
    <citation type="submission" date="2019-06" db="EMBL/GenBank/DDBJ databases">
        <title>Whole genome shotgun sequence of Streptomyces spinoverrucosus NBRC 14228.</title>
        <authorList>
            <person name="Hosoyama A."/>
            <person name="Uohara A."/>
            <person name="Ohji S."/>
            <person name="Ichikawa N."/>
        </authorList>
    </citation>
    <scope>NUCLEOTIDE SEQUENCE [LARGE SCALE GENOMIC DNA]</scope>
    <source>
        <strain evidence="2 3">NBRC 14228</strain>
    </source>
</reference>